<organism evidence="2 3">
    <name type="scientific">Muraenolepis orangiensis</name>
    <name type="common">Patagonian moray cod</name>
    <dbReference type="NCBI Taxonomy" id="630683"/>
    <lineage>
        <taxon>Eukaryota</taxon>
        <taxon>Metazoa</taxon>
        <taxon>Chordata</taxon>
        <taxon>Craniata</taxon>
        <taxon>Vertebrata</taxon>
        <taxon>Euteleostomi</taxon>
        <taxon>Actinopterygii</taxon>
        <taxon>Neopterygii</taxon>
        <taxon>Teleostei</taxon>
        <taxon>Neoteleostei</taxon>
        <taxon>Acanthomorphata</taxon>
        <taxon>Zeiogadaria</taxon>
        <taxon>Gadariae</taxon>
        <taxon>Gadiformes</taxon>
        <taxon>Muraenolepidoidei</taxon>
        <taxon>Muraenolepididae</taxon>
        <taxon>Muraenolepis</taxon>
    </lineage>
</organism>
<evidence type="ECO:0000256" key="1">
    <source>
        <dbReference type="SAM" id="Coils"/>
    </source>
</evidence>
<feature type="coiled-coil region" evidence="1">
    <location>
        <begin position="37"/>
        <end position="106"/>
    </location>
</feature>
<dbReference type="PANTHER" id="PTHR21734:SF10">
    <property type="entry name" value="INHIBITOR OF NUCLEAR FACTOR KAPPA-B KINASE-INTERACTING PROTEIN"/>
    <property type="match status" value="1"/>
</dbReference>
<evidence type="ECO:0008006" key="4">
    <source>
        <dbReference type="Google" id="ProtNLM"/>
    </source>
</evidence>
<dbReference type="EMBL" id="JANIIK010000036">
    <property type="protein sequence ID" value="KAJ3612689.1"/>
    <property type="molecule type" value="Genomic_DNA"/>
</dbReference>
<keyword evidence="1" id="KW-0175">Coiled coil</keyword>
<dbReference type="InterPro" id="IPR024152">
    <property type="entry name" value="Inh_kappa-B_kinase-int"/>
</dbReference>
<evidence type="ECO:0000313" key="2">
    <source>
        <dbReference type="EMBL" id="KAJ3612689.1"/>
    </source>
</evidence>
<dbReference type="Proteomes" id="UP001148018">
    <property type="component" value="Unassembled WGS sequence"/>
</dbReference>
<sequence length="263" mass="28511">MLEVLGAQRGSARPQLERLQRDAGQLSEWASAVTQKRQQLQSGLAALTQAVGQIEERTAAVTKDVTNKVASVKTDIRRMAGLQSEVESLLSEVGALEDKALQAERTMVKRIADLLGASIDRVSALRAASEDNARAIGELQRQLPVFTAADQQIAERLRELEGGRARLIRAVTFAADLKPKVSSIRRDFAAFEPRLSDITLRIGRLAEDLGGRERDVAELSHALANLTAGEGVDLDLPDAVDDIGLLLQSHVTEALSHTEPRAE</sequence>
<evidence type="ECO:0000313" key="3">
    <source>
        <dbReference type="Proteomes" id="UP001148018"/>
    </source>
</evidence>
<name>A0A9Q0ESE5_9TELE</name>
<dbReference type="Gene3D" id="1.20.58.60">
    <property type="match status" value="1"/>
</dbReference>
<dbReference type="OrthoDB" id="9907187at2759"/>
<accession>A0A9Q0ESE5</accession>
<protein>
    <recommendedName>
        <fullName evidence="4">Inhibitor of nuclear factor kappa-B kinase-interacting protein</fullName>
    </recommendedName>
</protein>
<proteinExistence type="predicted"/>
<keyword evidence="3" id="KW-1185">Reference proteome</keyword>
<dbReference type="PANTHER" id="PTHR21734">
    <property type="entry name" value="INHIBITOR OF NUCLEAR FACTOR KAPPA-B KINASE-INTERACTING PROTEIN"/>
    <property type="match status" value="1"/>
</dbReference>
<gene>
    <name evidence="2" type="ORF">NHX12_020954</name>
</gene>
<reference evidence="2" key="1">
    <citation type="submission" date="2022-07" db="EMBL/GenBank/DDBJ databases">
        <title>Chromosome-level genome of Muraenolepis orangiensis.</title>
        <authorList>
            <person name="Kim J."/>
        </authorList>
    </citation>
    <scope>NUCLEOTIDE SEQUENCE</scope>
    <source>
        <strain evidence="2">KU_S4_2022</strain>
        <tissue evidence="2">Muscle</tissue>
    </source>
</reference>
<dbReference type="AlphaFoldDB" id="A0A9Q0ESE5"/>
<comment type="caution">
    <text evidence="2">The sequence shown here is derived from an EMBL/GenBank/DDBJ whole genome shotgun (WGS) entry which is preliminary data.</text>
</comment>